<dbReference type="Pfam" id="PF20737">
    <property type="entry name" value="Glyco_hydro127C"/>
    <property type="match status" value="1"/>
</dbReference>
<dbReference type="AlphaFoldDB" id="G0J2P7"/>
<sequence>MTQKNKYMLDIKWSSNWIGLFMAIIFAPLLPVNAQEKALVNTSKSPYAKQVSVDMDAVKWTDGFLGHWADVSKDTMAMNMLGIYKNDTLSHGFLNFEIAAGYKEGRHRGAPFHDGDFYKTLEALVSVYASTKDQRYYDELEHVIKVIAAAQRADGYIHTATLIKQRNNPQDAVEFEDRMNFETYNMGHLMTAASLHYRITGQTNFLDIAIKATDFLVAYHENATAEQAQNAICPSHYMGVIEMYRTTRKKEYLDLAGKMIDIRGMITDGTDHNQDRIPFRQQREAVGHAVRANYLYAGVADLYAETGEDSLMMALESIWKDVVTKKLYITGATGALYDGVSPNGTTYKQSIIQQVHQAYGQAFQLPNISAYNETCANIGNVLWNHRMLLVTGDSRFADILELSLFNSVLSGTDLGGTNFNYTNPLRVDKDLPFTFRWNKVREPYISKSNCCPPNVVRTVAETHNYAYALSDNGLVVNLYGSNELKTSLPNGSSLELKQETDYPWDGKIKLSIQKTGQDPLAIDLRVPAWASQAEITVNGEKSKEKPIAGSYFSLVRQWEKGDVIELNLPMTARLMEANPLVEETRNQVAVVRGPIVYCIESSDLQDARIFDVELPAAIQFTPVIKMVKGASLTFLEGQALLQEKPDWAGKLYQEVDQKNTLKPINIRLIPYFAWGNRGESEMAVWMPLRK</sequence>
<dbReference type="InterPro" id="IPR049049">
    <property type="entry name" value="Beta-AFase-like_GH127_C"/>
</dbReference>
<gene>
    <name evidence="4" type="ordered locus">Cycma_2894</name>
</gene>
<dbReference type="HOGENOM" id="CLU_013148_1_1_10"/>
<evidence type="ECO:0000259" key="3">
    <source>
        <dbReference type="Pfam" id="PF20737"/>
    </source>
</evidence>
<evidence type="ECO:0008006" key="6">
    <source>
        <dbReference type="Google" id="ProtNLM"/>
    </source>
</evidence>
<feature type="domain" description="Non-reducing end beta-L-arabinofuranosidase-like GH127 C-terminal" evidence="3">
    <location>
        <begin position="573"/>
        <end position="687"/>
    </location>
</feature>
<dbReference type="STRING" id="880070.Cycma_2894"/>
<dbReference type="InterPro" id="IPR049174">
    <property type="entry name" value="Beta-AFase-like"/>
</dbReference>
<dbReference type="Pfam" id="PF20736">
    <property type="entry name" value="Glyco_hydro127M"/>
    <property type="match status" value="1"/>
</dbReference>
<dbReference type="Pfam" id="PF07944">
    <property type="entry name" value="Beta-AFase-like_GH127_cat"/>
    <property type="match status" value="1"/>
</dbReference>
<evidence type="ECO:0000313" key="4">
    <source>
        <dbReference type="EMBL" id="AEL26630.1"/>
    </source>
</evidence>
<feature type="domain" description="Non-reducing end beta-L-arabinofuranosidase-like GH127 middle" evidence="2">
    <location>
        <begin position="474"/>
        <end position="570"/>
    </location>
</feature>
<reference evidence="5" key="1">
    <citation type="submission" date="2011-07" db="EMBL/GenBank/DDBJ databases">
        <title>The complete genome of Cyclobacterium marinum DSM 745.</title>
        <authorList>
            <person name="Lucas S."/>
            <person name="Han J."/>
            <person name="Lapidus A."/>
            <person name="Bruce D."/>
            <person name="Goodwin L."/>
            <person name="Pitluck S."/>
            <person name="Peters L."/>
            <person name="Kyrpides N."/>
            <person name="Mavromatis K."/>
            <person name="Ivanova N."/>
            <person name="Ovchinnikova G."/>
            <person name="Chertkov O."/>
            <person name="Detter J.C."/>
            <person name="Tapia R."/>
            <person name="Han C."/>
            <person name="Land M."/>
            <person name="Hauser L."/>
            <person name="Markowitz V."/>
            <person name="Cheng J.-F."/>
            <person name="Hugenholtz P."/>
            <person name="Woyke T."/>
            <person name="Wu D."/>
            <person name="Tindall B."/>
            <person name="Schuetze A."/>
            <person name="Brambilla E."/>
            <person name="Klenk H.-P."/>
            <person name="Eisen J.A."/>
        </authorList>
    </citation>
    <scope>NUCLEOTIDE SEQUENCE [LARGE SCALE GENOMIC DNA]</scope>
    <source>
        <strain evidence="5">ATCC 25205 / DSM 745 / LMG 13164 / NCIMB 1802</strain>
    </source>
</reference>
<dbReference type="Proteomes" id="UP000001635">
    <property type="component" value="Chromosome"/>
</dbReference>
<dbReference type="KEGG" id="cmr:Cycma_2894"/>
<dbReference type="InterPro" id="IPR008928">
    <property type="entry name" value="6-hairpin_glycosidase_sf"/>
</dbReference>
<dbReference type="PANTHER" id="PTHR43465:SF1">
    <property type="entry name" value="NON-REDUCING END BETA-L-ARABINOFURANOSIDASE"/>
    <property type="match status" value="1"/>
</dbReference>
<dbReference type="GO" id="GO:0005975">
    <property type="term" value="P:carbohydrate metabolic process"/>
    <property type="evidence" value="ECO:0007669"/>
    <property type="project" value="InterPro"/>
</dbReference>
<evidence type="ECO:0000313" key="5">
    <source>
        <dbReference type="Proteomes" id="UP000001635"/>
    </source>
</evidence>
<name>G0J2P7_CYCMS</name>
<dbReference type="InterPro" id="IPR012878">
    <property type="entry name" value="Beta-AFase-like_GH127_cat"/>
</dbReference>
<proteinExistence type="predicted"/>
<keyword evidence="5" id="KW-1185">Reference proteome</keyword>
<evidence type="ECO:0000259" key="1">
    <source>
        <dbReference type="Pfam" id="PF07944"/>
    </source>
</evidence>
<dbReference type="EMBL" id="CP002955">
    <property type="protein sequence ID" value="AEL26630.1"/>
    <property type="molecule type" value="Genomic_DNA"/>
</dbReference>
<feature type="domain" description="Non-reducing end beta-L-arabinofuranosidase-like GH127 catalytic" evidence="1">
    <location>
        <begin position="57"/>
        <end position="462"/>
    </location>
</feature>
<dbReference type="PANTHER" id="PTHR43465">
    <property type="entry name" value="DUF1680 DOMAIN PROTEIN (AFU_ORTHOLOGUE AFUA_1G08910)"/>
    <property type="match status" value="1"/>
</dbReference>
<dbReference type="eggNOG" id="COG3533">
    <property type="taxonomic scope" value="Bacteria"/>
</dbReference>
<organism evidence="4 5">
    <name type="scientific">Cyclobacterium marinum (strain ATCC 25205 / DSM 745 / LMG 13164 / NCIMB 1802)</name>
    <name type="common">Flectobacillus marinus</name>
    <dbReference type="NCBI Taxonomy" id="880070"/>
    <lineage>
        <taxon>Bacteria</taxon>
        <taxon>Pseudomonadati</taxon>
        <taxon>Bacteroidota</taxon>
        <taxon>Cytophagia</taxon>
        <taxon>Cytophagales</taxon>
        <taxon>Cyclobacteriaceae</taxon>
        <taxon>Cyclobacterium</taxon>
    </lineage>
</organism>
<protein>
    <recommendedName>
        <fullName evidence="6">Glycoside hydrolase family 127 protein</fullName>
    </recommendedName>
</protein>
<dbReference type="Gene3D" id="1.50.10.20">
    <property type="match status" value="1"/>
</dbReference>
<dbReference type="InterPro" id="IPR049046">
    <property type="entry name" value="Beta-AFase-like_GH127_middle"/>
</dbReference>
<accession>G0J2P7</accession>
<evidence type="ECO:0000259" key="2">
    <source>
        <dbReference type="Pfam" id="PF20736"/>
    </source>
</evidence>
<dbReference type="SUPFAM" id="SSF48208">
    <property type="entry name" value="Six-hairpin glycosidases"/>
    <property type="match status" value="1"/>
</dbReference>